<dbReference type="GO" id="GO:0005524">
    <property type="term" value="F:ATP binding"/>
    <property type="evidence" value="ECO:0007669"/>
    <property type="project" value="UniProtKB-UniRule"/>
</dbReference>
<evidence type="ECO:0000256" key="2">
    <source>
        <dbReference type="ARBA" id="ARBA00022840"/>
    </source>
</evidence>
<dbReference type="Proteomes" id="UP000178086">
    <property type="component" value="Unassembled WGS sequence"/>
</dbReference>
<dbReference type="EC" id="2.7.1.24" evidence="3 4"/>
<evidence type="ECO:0000313" key="6">
    <source>
        <dbReference type="Proteomes" id="UP000178086"/>
    </source>
</evidence>
<evidence type="ECO:0000256" key="1">
    <source>
        <dbReference type="ARBA" id="ARBA00022741"/>
    </source>
</evidence>
<comment type="function">
    <text evidence="3">Catalyzes the phosphorylation of the 3'-hydroxyl group of dephosphocoenzyme A to form coenzyme A.</text>
</comment>
<comment type="similarity">
    <text evidence="3">Belongs to the CoaE family.</text>
</comment>
<keyword evidence="3" id="KW-0808">Transferase</keyword>
<dbReference type="AlphaFoldDB" id="A0A1F2UPL0"/>
<name>A0A1F2UPL0_9ACTN</name>
<evidence type="ECO:0000256" key="4">
    <source>
        <dbReference type="NCBIfam" id="TIGR00152"/>
    </source>
</evidence>
<sequence>MKIIGVTGPIASGKSAVTALLKEKGAHVIDADIIAREVVEPGRPAWTDIVEYFGESVLRPDQSIDRPELGRIVFGDAKQLSILNEIVHPRVMEEVDSRLRELAGTNSPDAVVVIDVPLLIEVGMNKRCAHTVLVIADEDVRLERLLKKGLSREEAESRVDAQHGKDALAKFADMVIVNNGTLDELKEQTEALWKVIQADSR</sequence>
<organism evidence="5 6">
    <name type="scientific">Candidatus Aquicultor primus</name>
    <dbReference type="NCBI Taxonomy" id="1797195"/>
    <lineage>
        <taxon>Bacteria</taxon>
        <taxon>Bacillati</taxon>
        <taxon>Actinomycetota</taxon>
        <taxon>Candidatus Aquicultoria</taxon>
        <taxon>Candidatus Aquicultorales</taxon>
        <taxon>Candidatus Aquicultoraceae</taxon>
        <taxon>Candidatus Aquicultor</taxon>
    </lineage>
</organism>
<dbReference type="GO" id="GO:0015937">
    <property type="term" value="P:coenzyme A biosynthetic process"/>
    <property type="evidence" value="ECO:0007669"/>
    <property type="project" value="UniProtKB-UniRule"/>
</dbReference>
<keyword evidence="1 3" id="KW-0547">Nucleotide-binding</keyword>
<dbReference type="InterPro" id="IPR027417">
    <property type="entry name" value="P-loop_NTPase"/>
</dbReference>
<dbReference type="SUPFAM" id="SSF52540">
    <property type="entry name" value="P-loop containing nucleoside triphosphate hydrolases"/>
    <property type="match status" value="1"/>
</dbReference>
<dbReference type="InterPro" id="IPR001977">
    <property type="entry name" value="Depp_CoAkinase"/>
</dbReference>
<protein>
    <recommendedName>
        <fullName evidence="3 4">Dephospho-CoA kinase</fullName>
        <ecNumber evidence="3 4">2.7.1.24</ecNumber>
    </recommendedName>
    <alternativeName>
        <fullName evidence="3">Dephosphocoenzyme A kinase</fullName>
    </alternativeName>
</protein>
<keyword evidence="2 3" id="KW-0067">ATP-binding</keyword>
<evidence type="ECO:0000256" key="3">
    <source>
        <dbReference type="HAMAP-Rule" id="MF_00376"/>
    </source>
</evidence>
<dbReference type="Pfam" id="PF01121">
    <property type="entry name" value="CoaE"/>
    <property type="match status" value="1"/>
</dbReference>
<dbReference type="PANTHER" id="PTHR10695">
    <property type="entry name" value="DEPHOSPHO-COA KINASE-RELATED"/>
    <property type="match status" value="1"/>
</dbReference>
<comment type="caution">
    <text evidence="5">The sequence shown here is derived from an EMBL/GenBank/DDBJ whole genome shotgun (WGS) entry which is preliminary data.</text>
</comment>
<comment type="catalytic activity">
    <reaction evidence="3">
        <text>3'-dephospho-CoA + ATP = ADP + CoA + H(+)</text>
        <dbReference type="Rhea" id="RHEA:18245"/>
        <dbReference type="ChEBI" id="CHEBI:15378"/>
        <dbReference type="ChEBI" id="CHEBI:30616"/>
        <dbReference type="ChEBI" id="CHEBI:57287"/>
        <dbReference type="ChEBI" id="CHEBI:57328"/>
        <dbReference type="ChEBI" id="CHEBI:456216"/>
        <dbReference type="EC" id="2.7.1.24"/>
    </reaction>
</comment>
<keyword evidence="3 5" id="KW-0418">Kinase</keyword>
<keyword evidence="3" id="KW-0963">Cytoplasm</keyword>
<feature type="binding site" evidence="3">
    <location>
        <begin position="11"/>
        <end position="16"/>
    </location>
    <ligand>
        <name>ATP</name>
        <dbReference type="ChEBI" id="CHEBI:30616"/>
    </ligand>
</feature>
<evidence type="ECO:0000313" key="5">
    <source>
        <dbReference type="EMBL" id="OFW34900.1"/>
    </source>
</evidence>
<dbReference type="PROSITE" id="PS51219">
    <property type="entry name" value="DPCK"/>
    <property type="match status" value="1"/>
</dbReference>
<dbReference type="GO" id="GO:0005737">
    <property type="term" value="C:cytoplasm"/>
    <property type="evidence" value="ECO:0007669"/>
    <property type="project" value="UniProtKB-SubCell"/>
</dbReference>
<dbReference type="EMBL" id="MELI01000028">
    <property type="protein sequence ID" value="OFW34900.1"/>
    <property type="molecule type" value="Genomic_DNA"/>
</dbReference>
<dbReference type="HAMAP" id="MF_00376">
    <property type="entry name" value="Dephospho_CoA_kinase"/>
    <property type="match status" value="1"/>
</dbReference>
<dbReference type="PANTHER" id="PTHR10695:SF46">
    <property type="entry name" value="BIFUNCTIONAL COENZYME A SYNTHASE-RELATED"/>
    <property type="match status" value="1"/>
</dbReference>
<dbReference type="Gene3D" id="3.40.50.300">
    <property type="entry name" value="P-loop containing nucleotide triphosphate hydrolases"/>
    <property type="match status" value="1"/>
</dbReference>
<dbReference type="CDD" id="cd02022">
    <property type="entry name" value="DPCK"/>
    <property type="match status" value="1"/>
</dbReference>
<gene>
    <name evidence="3" type="primary">coaE</name>
    <name evidence="5" type="ORF">A2074_00720</name>
</gene>
<dbReference type="NCBIfam" id="TIGR00152">
    <property type="entry name" value="dephospho-CoA kinase"/>
    <property type="match status" value="1"/>
</dbReference>
<comment type="pathway">
    <text evidence="3">Cofactor biosynthesis; coenzyme A biosynthesis; CoA from (R)-pantothenate: step 5/5.</text>
</comment>
<keyword evidence="3" id="KW-0173">Coenzyme A biosynthesis</keyword>
<proteinExistence type="inferred from homology"/>
<reference evidence="5 6" key="1">
    <citation type="journal article" date="2016" name="Nat. Commun.">
        <title>Thousands of microbial genomes shed light on interconnected biogeochemical processes in an aquifer system.</title>
        <authorList>
            <person name="Anantharaman K."/>
            <person name="Brown C.T."/>
            <person name="Hug L.A."/>
            <person name="Sharon I."/>
            <person name="Castelle C.J."/>
            <person name="Probst A.J."/>
            <person name="Thomas B.C."/>
            <person name="Singh A."/>
            <person name="Wilkins M.J."/>
            <person name="Karaoz U."/>
            <person name="Brodie E.L."/>
            <person name="Williams K.H."/>
            <person name="Hubbard S.S."/>
            <person name="Banfield J.F."/>
        </authorList>
    </citation>
    <scope>NUCLEOTIDE SEQUENCE [LARGE SCALE GENOMIC DNA]</scope>
</reference>
<dbReference type="GO" id="GO:0004140">
    <property type="term" value="F:dephospho-CoA kinase activity"/>
    <property type="evidence" value="ECO:0007669"/>
    <property type="project" value="UniProtKB-UniRule"/>
</dbReference>
<accession>A0A1F2UPL0</accession>
<comment type="subcellular location">
    <subcellularLocation>
        <location evidence="3">Cytoplasm</location>
    </subcellularLocation>
</comment>
<dbReference type="UniPathway" id="UPA00241">
    <property type="reaction ID" value="UER00356"/>
</dbReference>